<evidence type="ECO:0000259" key="2">
    <source>
        <dbReference type="Pfam" id="PF16871"/>
    </source>
</evidence>
<name>A0A6C0RET7_9BACT</name>
<dbReference type="InterPro" id="IPR021862">
    <property type="entry name" value="DUF3472"/>
</dbReference>
<gene>
    <name evidence="3" type="ORF">G0Q07_14840</name>
</gene>
<dbReference type="Pfam" id="PF16871">
    <property type="entry name" value="DUF5077"/>
    <property type="match status" value="1"/>
</dbReference>
<proteinExistence type="predicted"/>
<reference evidence="3 4" key="1">
    <citation type="submission" date="2020-02" db="EMBL/GenBank/DDBJ databases">
        <title>Genome sequencing for Draconibacterium sp. strain M1.</title>
        <authorList>
            <person name="Park S.-J."/>
        </authorList>
    </citation>
    <scope>NUCLEOTIDE SEQUENCE [LARGE SCALE GENOMIC DNA]</scope>
    <source>
        <strain evidence="3 4">M1</strain>
    </source>
</reference>
<dbReference type="InterPro" id="IPR031712">
    <property type="entry name" value="DUF5077"/>
</dbReference>
<keyword evidence="4" id="KW-1185">Reference proteome</keyword>
<evidence type="ECO:0000256" key="1">
    <source>
        <dbReference type="SAM" id="SignalP"/>
    </source>
</evidence>
<evidence type="ECO:0000313" key="4">
    <source>
        <dbReference type="Proteomes" id="UP000474630"/>
    </source>
</evidence>
<dbReference type="Pfam" id="PF11958">
    <property type="entry name" value="DUF3472"/>
    <property type="match status" value="1"/>
</dbReference>
<dbReference type="PROSITE" id="PS51257">
    <property type="entry name" value="PROKAR_LIPOPROTEIN"/>
    <property type="match status" value="1"/>
</dbReference>
<sequence length="446" mass="50130">MNTMRTKLNLKILFIILVLPFTALSCEKEETPVEETPTMSHQVPSEGNSWFFTNVAGDQVQTADYNGFNWSNNSSVLRTFFRVEAAGEIHIGIKGKVSEGSSTLKATFLNQTKEIEINSTTNSSVFVGSYTVPSPGYYYIDLQGVDKDGAQFASIESITLGGEACSSGVHFSNEDYFYWGRRGPSVHLGYIVPAEASDVVWFYNEITVPEGNDVIGSYYMANGFGQGYFGMQVNSSTERRVLFSVWSPYSTDDPSTIPDDQRVQLIAKGVNTTTNDFGNEGSGGQSYMQLNWKAGTTYRFLLKGEPSSENTTDYSAWFFDTEQEEWLFVATWRRPKISTYLTNLYSFLENFDTKTGPLERMAYYNNQWVYDTNDTWHEVTKAKFTADATARDKARLDYAGGYRNGDNGFYLKNCGFFSETSEIDTNHERPVLGESPVIEFGTLPEN</sequence>
<dbReference type="KEGG" id="drc:G0Q07_14840"/>
<evidence type="ECO:0000313" key="3">
    <source>
        <dbReference type="EMBL" id="QIA08910.1"/>
    </source>
</evidence>
<protein>
    <submittedName>
        <fullName evidence="3">DUF3472 domain-containing protein</fullName>
    </submittedName>
</protein>
<feature type="chain" id="PRO_5025592360" evidence="1">
    <location>
        <begin position="26"/>
        <end position="446"/>
    </location>
</feature>
<dbReference type="Proteomes" id="UP000474630">
    <property type="component" value="Chromosome"/>
</dbReference>
<organism evidence="3 4">
    <name type="scientific">Draconibacterium halophilum</name>
    <dbReference type="NCBI Taxonomy" id="2706887"/>
    <lineage>
        <taxon>Bacteria</taxon>
        <taxon>Pseudomonadati</taxon>
        <taxon>Bacteroidota</taxon>
        <taxon>Bacteroidia</taxon>
        <taxon>Marinilabiliales</taxon>
        <taxon>Prolixibacteraceae</taxon>
        <taxon>Draconibacterium</taxon>
    </lineage>
</organism>
<feature type="signal peptide" evidence="1">
    <location>
        <begin position="1"/>
        <end position="25"/>
    </location>
</feature>
<dbReference type="AlphaFoldDB" id="A0A6C0RET7"/>
<keyword evidence="1" id="KW-0732">Signal</keyword>
<accession>A0A6C0RET7</accession>
<feature type="domain" description="DUF5077" evidence="2">
    <location>
        <begin position="43"/>
        <end position="164"/>
    </location>
</feature>
<dbReference type="EMBL" id="CP048409">
    <property type="protein sequence ID" value="QIA08910.1"/>
    <property type="molecule type" value="Genomic_DNA"/>
</dbReference>